<dbReference type="Gene3D" id="3.40.1000.70">
    <property type="entry name" value="PknH-like extracellular domain"/>
    <property type="match status" value="1"/>
</dbReference>
<dbReference type="PROSITE" id="PS51257">
    <property type="entry name" value="PROKAR_LIPOPROTEIN"/>
    <property type="match status" value="1"/>
</dbReference>
<reference evidence="3 4" key="1">
    <citation type="submission" date="2016-08" db="EMBL/GenBank/DDBJ databases">
        <title>Complete genome sequence of Mycobacterium shinshuense, a subspecies of M. ulcerans.</title>
        <authorList>
            <person name="Yoshida M."/>
            <person name="Ogura Y."/>
            <person name="Hayashi T."/>
            <person name="Hoshino Y."/>
        </authorList>
    </citation>
    <scope>NUCLEOTIDE SEQUENCE [LARGE SCALE GENOMIC DNA]</scope>
    <source>
        <strain evidence="4">ATCC 33728</strain>
    </source>
</reference>
<evidence type="ECO:0000313" key="3">
    <source>
        <dbReference type="EMBL" id="BAV42500.1"/>
    </source>
</evidence>
<dbReference type="InterPro" id="IPR038232">
    <property type="entry name" value="PknH-like_Extracell_sf"/>
</dbReference>
<protein>
    <submittedName>
        <fullName evidence="3">Lipoprotein</fullName>
    </submittedName>
</protein>
<proteinExistence type="predicted"/>
<feature type="signal peptide" evidence="1">
    <location>
        <begin position="1"/>
        <end position="26"/>
    </location>
</feature>
<sequence length="257" mass="26869">MRTRLVLACLLVISLASGCTSVVAGAALPAAGLAPQLVTGEAIKDVLLDSAALAKILGQDFTAKSELPPRFGGPERLQEVFGRVSRVDCLGITTMLAKSAYQSARRSGSVENVVRETWWNSAGPAKVISVAEGVVALSGPDEAAELFESFTQQWDSCDGAMVTIDSGKVAFADKITDVRITNSVLAATVSIGTRISGSQLKAARPEARAIGLRGNCLVEVEIAFFSVRGPADKGSADINTSAIEIAHAMMERVSNMS</sequence>
<dbReference type="EMBL" id="AP017624">
    <property type="protein sequence ID" value="BAV42500.1"/>
    <property type="molecule type" value="Genomic_DNA"/>
</dbReference>
<evidence type="ECO:0000313" key="4">
    <source>
        <dbReference type="Proteomes" id="UP000218067"/>
    </source>
</evidence>
<evidence type="ECO:0000256" key="1">
    <source>
        <dbReference type="SAM" id="SignalP"/>
    </source>
</evidence>
<gene>
    <name evidence="3" type="primary">lppR</name>
    <name evidence="3" type="ORF">SHTP_3484</name>
</gene>
<keyword evidence="1" id="KW-0732">Signal</keyword>
<dbReference type="Proteomes" id="UP000218067">
    <property type="component" value="Chromosome"/>
</dbReference>
<dbReference type="Pfam" id="PF14032">
    <property type="entry name" value="PknH_C"/>
    <property type="match status" value="1"/>
</dbReference>
<dbReference type="InterPro" id="IPR026954">
    <property type="entry name" value="PknH-like_Extracell"/>
</dbReference>
<dbReference type="RefSeq" id="WP_096371345.1">
    <property type="nucleotide sequence ID" value="NZ_AP017624.1"/>
</dbReference>
<accession>A0A1B4Y637</accession>
<keyword evidence="3" id="KW-0449">Lipoprotein</keyword>
<feature type="chain" id="PRO_5008572880" evidence="1">
    <location>
        <begin position="27"/>
        <end position="257"/>
    </location>
</feature>
<dbReference type="GeneID" id="93438067"/>
<name>A0A1B4Y637_MYCUL</name>
<organism evidence="3 4">
    <name type="scientific">Mycobacterium ulcerans subsp. shinshuense</name>
    <dbReference type="NCBI Taxonomy" id="1124626"/>
    <lineage>
        <taxon>Bacteria</taxon>
        <taxon>Bacillati</taxon>
        <taxon>Actinomycetota</taxon>
        <taxon>Actinomycetes</taxon>
        <taxon>Mycobacteriales</taxon>
        <taxon>Mycobacteriaceae</taxon>
        <taxon>Mycobacterium</taxon>
        <taxon>Mycobacterium ulcerans group</taxon>
    </lineage>
</organism>
<feature type="domain" description="PknH-like extracellular" evidence="2">
    <location>
        <begin position="38"/>
        <end position="252"/>
    </location>
</feature>
<dbReference type="AlphaFoldDB" id="A0A1B4Y637"/>
<evidence type="ECO:0000259" key="2">
    <source>
        <dbReference type="Pfam" id="PF14032"/>
    </source>
</evidence>